<dbReference type="AlphaFoldDB" id="A0A183ASH5"/>
<proteinExistence type="predicted"/>
<protein>
    <submittedName>
        <fullName evidence="3">DUF5727 domain-containing protein</fullName>
    </submittedName>
</protein>
<dbReference type="WBParaSite" id="ECPE_0000994101-mRNA-1">
    <property type="protein sequence ID" value="ECPE_0000994101-mRNA-1"/>
    <property type="gene ID" value="ECPE_0000994101"/>
</dbReference>
<sequence length="210" mass="21674">MTFIFTPKACSTPLPTSSFAFGVLNLPRTRIAGDFATVVAHISGSSQLTVAPFSALPAATKVLSCGAMSCVLVGLDLTLWTAALPSSDLFCGPSLTYGFAGTFFGNSGVDLLKGSLVLGTRAKAERSGDIPELEGNVAGVRGMVEFSVVDNGVEAIDVVVSVALGLAWVAATNVHVGWLRAVDGGSIAVIVAIDDYLFLATSKYEVRAII</sequence>
<dbReference type="EMBL" id="UZAN01048171">
    <property type="protein sequence ID" value="VDP86168.1"/>
    <property type="molecule type" value="Genomic_DNA"/>
</dbReference>
<evidence type="ECO:0000313" key="2">
    <source>
        <dbReference type="Proteomes" id="UP000272942"/>
    </source>
</evidence>
<name>A0A183ASH5_9TREM</name>
<reference evidence="3" key="1">
    <citation type="submission" date="2016-06" db="UniProtKB">
        <authorList>
            <consortium name="WormBaseParasite"/>
        </authorList>
    </citation>
    <scope>IDENTIFICATION</scope>
</reference>
<reference evidence="1 2" key="2">
    <citation type="submission" date="2018-11" db="EMBL/GenBank/DDBJ databases">
        <authorList>
            <consortium name="Pathogen Informatics"/>
        </authorList>
    </citation>
    <scope>NUCLEOTIDE SEQUENCE [LARGE SCALE GENOMIC DNA]</scope>
    <source>
        <strain evidence="1 2">Egypt</strain>
    </source>
</reference>
<evidence type="ECO:0000313" key="1">
    <source>
        <dbReference type="EMBL" id="VDP86168.1"/>
    </source>
</evidence>
<dbReference type="Proteomes" id="UP000272942">
    <property type="component" value="Unassembled WGS sequence"/>
</dbReference>
<gene>
    <name evidence="1" type="ORF">ECPE_LOCUS9909</name>
</gene>
<organism evidence="3">
    <name type="scientific">Echinostoma caproni</name>
    <dbReference type="NCBI Taxonomy" id="27848"/>
    <lineage>
        <taxon>Eukaryota</taxon>
        <taxon>Metazoa</taxon>
        <taxon>Spiralia</taxon>
        <taxon>Lophotrochozoa</taxon>
        <taxon>Platyhelminthes</taxon>
        <taxon>Trematoda</taxon>
        <taxon>Digenea</taxon>
        <taxon>Plagiorchiida</taxon>
        <taxon>Echinostomata</taxon>
        <taxon>Echinostomatoidea</taxon>
        <taxon>Echinostomatidae</taxon>
        <taxon>Echinostoma</taxon>
    </lineage>
</organism>
<evidence type="ECO:0000313" key="3">
    <source>
        <dbReference type="WBParaSite" id="ECPE_0000994101-mRNA-1"/>
    </source>
</evidence>
<keyword evidence="2" id="KW-1185">Reference proteome</keyword>
<accession>A0A183ASH5</accession>